<feature type="transmembrane region" description="Helical" evidence="1">
    <location>
        <begin position="227"/>
        <end position="245"/>
    </location>
</feature>
<gene>
    <name evidence="3" type="ORF">Talka_01456</name>
</gene>
<feature type="transmembrane region" description="Helical" evidence="1">
    <location>
        <begin position="167"/>
        <end position="186"/>
    </location>
</feature>
<comment type="caution">
    <text evidence="3">The sequence shown here is derived from an EMBL/GenBank/DDBJ whole genome shotgun (WGS) entry which is preliminary data.</text>
</comment>
<feature type="transmembrane region" description="Helical" evidence="1">
    <location>
        <begin position="67"/>
        <end position="86"/>
    </location>
</feature>
<feature type="domain" description="VanZ-like" evidence="2">
    <location>
        <begin position="35"/>
        <end position="143"/>
    </location>
</feature>
<keyword evidence="1" id="KW-0472">Membrane</keyword>
<dbReference type="RefSeq" id="WP_143890464.1">
    <property type="nucleotide sequence ID" value="NZ_VJNB01000006.1"/>
</dbReference>
<keyword evidence="1" id="KW-1133">Transmembrane helix</keyword>
<sequence length="384" mass="41478">MRPRHRRSSACPPSPRRVSLAWPLLAAYAALVFYASLYPFEGWRDQGVPPWAYLTAPWPRHLTRFDALANLLGYIPLGLLLTVALARSGGRRWSAWAGGLLPGILALALEGLQTYLPRRVPSQADALLNATGAVLGALLAVLLLRGRWLGSWTQFRQSWQQPAAQPAWALLLLWPAAVLVPAPVPLGLGYGGSAVWAGLQELLQGTPWQGWLPEPSPLAPPTALEEAALLTLTLTLPLLLGQASLRRARQRLVWALTLGALAMGLGTLTTGLALGSHHASAWLTEPVQVGLVATGVVALVALPLGPRAAAWLAWPVGLLLLVWINRVAEPAYLSDWTQPWRSPWTLNLHGVLRAWNGLWPLLALLAAARLARRPAGAQPYNRAP</sequence>
<proteinExistence type="predicted"/>
<feature type="transmembrane region" description="Helical" evidence="1">
    <location>
        <begin position="20"/>
        <end position="40"/>
    </location>
</feature>
<feature type="transmembrane region" description="Helical" evidence="1">
    <location>
        <begin position="286"/>
        <end position="304"/>
    </location>
</feature>
<organism evidence="3 4">
    <name type="scientific">Tepidimonas alkaliphilus</name>
    <dbReference type="NCBI Taxonomy" id="2588942"/>
    <lineage>
        <taxon>Bacteria</taxon>
        <taxon>Pseudomonadati</taxon>
        <taxon>Pseudomonadota</taxon>
        <taxon>Betaproteobacteria</taxon>
        <taxon>Burkholderiales</taxon>
        <taxon>Tepidimonas</taxon>
    </lineage>
</organism>
<dbReference type="AlphaFoldDB" id="A0A554W836"/>
<evidence type="ECO:0000313" key="4">
    <source>
        <dbReference type="Proteomes" id="UP000315736"/>
    </source>
</evidence>
<dbReference type="Pfam" id="PF04892">
    <property type="entry name" value="VanZ"/>
    <property type="match status" value="1"/>
</dbReference>
<keyword evidence="1" id="KW-0812">Transmembrane</keyword>
<accession>A0A554W836</accession>
<name>A0A554W836_9BURK</name>
<evidence type="ECO:0000256" key="1">
    <source>
        <dbReference type="SAM" id="Phobius"/>
    </source>
</evidence>
<dbReference type="EMBL" id="VJNB01000006">
    <property type="protein sequence ID" value="TSE19736.1"/>
    <property type="molecule type" value="Genomic_DNA"/>
</dbReference>
<feature type="transmembrane region" description="Helical" evidence="1">
    <location>
        <begin position="93"/>
        <end position="115"/>
    </location>
</feature>
<evidence type="ECO:0000313" key="3">
    <source>
        <dbReference type="EMBL" id="TSE19736.1"/>
    </source>
</evidence>
<protein>
    <submittedName>
        <fullName evidence="3">VanZ like family protein</fullName>
    </submittedName>
</protein>
<dbReference type="OrthoDB" id="9780818at2"/>
<dbReference type="InterPro" id="IPR006976">
    <property type="entry name" value="VanZ-like"/>
</dbReference>
<feature type="transmembrane region" description="Helical" evidence="1">
    <location>
        <begin position="252"/>
        <end position="274"/>
    </location>
</feature>
<evidence type="ECO:0000259" key="2">
    <source>
        <dbReference type="Pfam" id="PF04892"/>
    </source>
</evidence>
<feature type="transmembrane region" description="Helical" evidence="1">
    <location>
        <begin position="127"/>
        <end position="146"/>
    </location>
</feature>
<keyword evidence="4" id="KW-1185">Reference proteome</keyword>
<dbReference type="Proteomes" id="UP000315736">
    <property type="component" value="Unassembled WGS sequence"/>
</dbReference>
<reference evidence="3 4" key="1">
    <citation type="submission" date="2019-07" db="EMBL/GenBank/DDBJ databases">
        <title>Tepidimonas alkaliphilus YIM 72238 draft genome.</title>
        <authorList>
            <person name="Da Costa M.S."/>
            <person name="Froufe H.J.C."/>
            <person name="Egas C."/>
            <person name="Albuquerque L."/>
        </authorList>
    </citation>
    <scope>NUCLEOTIDE SEQUENCE [LARGE SCALE GENOMIC DNA]</scope>
    <source>
        <strain evidence="3 4">YIM 72238</strain>
    </source>
</reference>